<accession>A0AAD2CKP8</accession>
<dbReference type="GO" id="GO:0005666">
    <property type="term" value="C:RNA polymerase III complex"/>
    <property type="evidence" value="ECO:0007669"/>
    <property type="project" value="InterPro"/>
</dbReference>
<evidence type="ECO:0000256" key="6">
    <source>
        <dbReference type="ARBA" id="ARBA00023242"/>
    </source>
</evidence>
<gene>
    <name evidence="8" type="ORF">CYCCA115_LOCUS4754</name>
</gene>
<dbReference type="InterPro" id="IPR005574">
    <property type="entry name" value="Rpb4/RPC9"/>
</dbReference>
<dbReference type="InterPro" id="IPR006590">
    <property type="entry name" value="RNA_pol_Rpb4/RPC9_core"/>
</dbReference>
<dbReference type="SMART" id="SM00657">
    <property type="entry name" value="RPOL4c"/>
    <property type="match status" value="1"/>
</dbReference>
<dbReference type="GO" id="GO:0006384">
    <property type="term" value="P:transcription initiation at RNA polymerase III promoter"/>
    <property type="evidence" value="ECO:0007669"/>
    <property type="project" value="InterPro"/>
</dbReference>
<evidence type="ECO:0000259" key="7">
    <source>
        <dbReference type="SMART" id="SM00657"/>
    </source>
</evidence>
<feature type="domain" description="RNA polymerase Rpb4/RPC9 core" evidence="7">
    <location>
        <begin position="6"/>
        <end position="144"/>
    </location>
</feature>
<protein>
    <recommendedName>
        <fullName evidence="3">DNA-directed RNA polymerase III subunit RPC9</fullName>
    </recommendedName>
</protein>
<dbReference type="PANTHER" id="PTHR15561">
    <property type="entry name" value="CALCITONIN GENE-RELATED PEPTIDE-RECEPTOR COMPONENT PROTEIN"/>
    <property type="match status" value="1"/>
</dbReference>
<reference evidence="8" key="1">
    <citation type="submission" date="2023-08" db="EMBL/GenBank/DDBJ databases">
        <authorList>
            <person name="Audoor S."/>
            <person name="Bilcke G."/>
        </authorList>
    </citation>
    <scope>NUCLEOTIDE SEQUENCE</scope>
</reference>
<dbReference type="AlphaFoldDB" id="A0AAD2CKP8"/>
<dbReference type="PANTHER" id="PTHR15561:SF0">
    <property type="entry name" value="DNA-DIRECTED RNA POLYMERASE III SUBUNIT RPC9"/>
    <property type="match status" value="1"/>
</dbReference>
<dbReference type="Proteomes" id="UP001295423">
    <property type="component" value="Unassembled WGS sequence"/>
</dbReference>
<evidence type="ECO:0000256" key="2">
    <source>
        <dbReference type="ARBA" id="ARBA00006898"/>
    </source>
</evidence>
<keyword evidence="4" id="KW-0240">DNA-directed RNA polymerase</keyword>
<dbReference type="InterPro" id="IPR038324">
    <property type="entry name" value="Rpb4/RPC9_sf"/>
</dbReference>
<evidence type="ECO:0000256" key="4">
    <source>
        <dbReference type="ARBA" id="ARBA00022478"/>
    </source>
</evidence>
<evidence type="ECO:0000313" key="8">
    <source>
        <dbReference type="EMBL" id="CAJ1935432.1"/>
    </source>
</evidence>
<comment type="similarity">
    <text evidence="2">Belongs to the eukaryotic RPC9 RNA polymerase subunit family.</text>
</comment>
<dbReference type="EMBL" id="CAKOGP040000469">
    <property type="protein sequence ID" value="CAJ1935432.1"/>
    <property type="molecule type" value="Genomic_DNA"/>
</dbReference>
<comment type="subcellular location">
    <subcellularLocation>
        <location evidence="1">Nucleus</location>
    </subcellularLocation>
</comment>
<evidence type="ECO:0000256" key="3">
    <source>
        <dbReference type="ARBA" id="ARBA00016672"/>
    </source>
</evidence>
<keyword evidence="9" id="KW-1185">Reference proteome</keyword>
<dbReference type="GO" id="GO:0000166">
    <property type="term" value="F:nucleotide binding"/>
    <property type="evidence" value="ECO:0007669"/>
    <property type="project" value="InterPro"/>
</dbReference>
<evidence type="ECO:0000256" key="5">
    <source>
        <dbReference type="ARBA" id="ARBA00023163"/>
    </source>
</evidence>
<sequence length="146" mass="16820">MEVLAKDKSDSPLLLSNAEVAQLLEDRSKSRNEKSRKKIKYKHRDWIEIKVLEYLKTTPCVDLDKESLDIFQSTLMSSKKLKSSGNTASETGFGLTEAEALQVLNFMPKEKVEIHLMVEELHTRMTDDRQDELLQYIESKRTGKDS</sequence>
<dbReference type="InterPro" id="IPR038846">
    <property type="entry name" value="RPC9"/>
</dbReference>
<keyword evidence="5" id="KW-0804">Transcription</keyword>
<evidence type="ECO:0000313" key="9">
    <source>
        <dbReference type="Proteomes" id="UP001295423"/>
    </source>
</evidence>
<dbReference type="Pfam" id="PF03874">
    <property type="entry name" value="RNA_pol_Rpb4"/>
    <property type="match status" value="1"/>
</dbReference>
<keyword evidence="6" id="KW-0539">Nucleus</keyword>
<name>A0AAD2CKP8_9STRA</name>
<dbReference type="InterPro" id="IPR010997">
    <property type="entry name" value="HRDC-like_sf"/>
</dbReference>
<comment type="caution">
    <text evidence="8">The sequence shown here is derived from an EMBL/GenBank/DDBJ whole genome shotgun (WGS) entry which is preliminary data.</text>
</comment>
<evidence type="ECO:0000256" key="1">
    <source>
        <dbReference type="ARBA" id="ARBA00004123"/>
    </source>
</evidence>
<dbReference type="SUPFAM" id="SSF47819">
    <property type="entry name" value="HRDC-like"/>
    <property type="match status" value="1"/>
</dbReference>
<proteinExistence type="inferred from homology"/>
<organism evidence="8 9">
    <name type="scientific">Cylindrotheca closterium</name>
    <dbReference type="NCBI Taxonomy" id="2856"/>
    <lineage>
        <taxon>Eukaryota</taxon>
        <taxon>Sar</taxon>
        <taxon>Stramenopiles</taxon>
        <taxon>Ochrophyta</taxon>
        <taxon>Bacillariophyta</taxon>
        <taxon>Bacillariophyceae</taxon>
        <taxon>Bacillariophycidae</taxon>
        <taxon>Bacillariales</taxon>
        <taxon>Bacillariaceae</taxon>
        <taxon>Cylindrotheca</taxon>
    </lineage>
</organism>
<dbReference type="Gene3D" id="1.20.1250.40">
    <property type="match status" value="1"/>
</dbReference>